<gene>
    <name evidence="1" type="ORF">MRATA1EN22A_LOCUS3930</name>
</gene>
<organism evidence="1 2">
    <name type="scientific">Rangifer tarandus platyrhynchus</name>
    <name type="common">Svalbard reindeer</name>
    <dbReference type="NCBI Taxonomy" id="3082113"/>
    <lineage>
        <taxon>Eukaryota</taxon>
        <taxon>Metazoa</taxon>
        <taxon>Chordata</taxon>
        <taxon>Craniata</taxon>
        <taxon>Vertebrata</taxon>
        <taxon>Euteleostomi</taxon>
        <taxon>Mammalia</taxon>
        <taxon>Eutheria</taxon>
        <taxon>Laurasiatheria</taxon>
        <taxon>Artiodactyla</taxon>
        <taxon>Ruminantia</taxon>
        <taxon>Pecora</taxon>
        <taxon>Cervidae</taxon>
        <taxon>Odocoileinae</taxon>
        <taxon>Rangifer</taxon>
    </lineage>
</organism>
<evidence type="ECO:0000313" key="1">
    <source>
        <dbReference type="EMBL" id="CAM9538646.1"/>
    </source>
</evidence>
<accession>A0AC59YBK1</accession>
<reference evidence="1" key="2">
    <citation type="submission" date="2025-03" db="EMBL/GenBank/DDBJ databases">
        <authorList>
            <consortium name="ELIXIR-Norway"/>
            <consortium name="Elixir Norway"/>
        </authorList>
    </citation>
    <scope>NUCLEOTIDE SEQUENCE</scope>
</reference>
<name>A0AC59YBK1_RANTA</name>
<dbReference type="EMBL" id="OX596096">
    <property type="protein sequence ID" value="CAM9538646.1"/>
    <property type="molecule type" value="Genomic_DNA"/>
</dbReference>
<proteinExistence type="predicted"/>
<reference evidence="1" key="1">
    <citation type="submission" date="2023-05" db="EMBL/GenBank/DDBJ databases">
        <authorList>
            <consortium name="ELIXIR-Norway"/>
        </authorList>
    </citation>
    <scope>NUCLEOTIDE SEQUENCE</scope>
</reference>
<protein>
    <submittedName>
        <fullName evidence="1">Uncharacterized protein</fullName>
    </submittedName>
</protein>
<sequence length="176" mass="18901">MVLRLPAEAQQALSSSRKVWQTHFRTFVPLSLALPTPAALTSDCRVSSEQDQPCVRSRPLSSGGNLVLRAVGPPQVPVVLIHGPPWVPPPACGTLRVCRGAFPERSMRRRLRRSAGYLGTVGVVAGEAPAGRGWGPRRLGSPLLEANPLGPWSSQLPSTFKDDSCNLPGIVFLVPR</sequence>
<evidence type="ECO:0000313" key="2">
    <source>
        <dbReference type="Proteomes" id="UP001162501"/>
    </source>
</evidence>
<dbReference type="Proteomes" id="UP001162501">
    <property type="component" value="Chromosome 12"/>
</dbReference>